<feature type="region of interest" description="Disordered" evidence="8">
    <location>
        <begin position="606"/>
        <end position="673"/>
    </location>
</feature>
<evidence type="ECO:0000256" key="2">
    <source>
        <dbReference type="ARBA" id="ARBA00008035"/>
    </source>
</evidence>
<feature type="compositionally biased region" description="Low complexity" evidence="8">
    <location>
        <begin position="648"/>
        <end position="661"/>
    </location>
</feature>
<dbReference type="InterPro" id="IPR019542">
    <property type="entry name" value="Enhancer_polycomb-like_N"/>
</dbReference>
<dbReference type="AlphaFoldDB" id="A0A4P9XXH3"/>
<evidence type="ECO:0000256" key="1">
    <source>
        <dbReference type="ARBA" id="ARBA00004123"/>
    </source>
</evidence>
<evidence type="ECO:0000256" key="6">
    <source>
        <dbReference type="ARBA" id="ARBA00025513"/>
    </source>
</evidence>
<dbReference type="InterPro" id="IPR024943">
    <property type="entry name" value="Enhancer_polycomb"/>
</dbReference>
<protein>
    <recommendedName>
        <fullName evidence="7">Enhancer of polycomb-like protein</fullName>
    </recommendedName>
</protein>
<comment type="subcellular location">
    <subcellularLocation>
        <location evidence="1 7">Nucleus</location>
    </subcellularLocation>
</comment>
<dbReference type="Proteomes" id="UP000271241">
    <property type="component" value="Unassembled WGS sequence"/>
</dbReference>
<accession>A0A4P9XXH3</accession>
<evidence type="ECO:0000256" key="8">
    <source>
        <dbReference type="SAM" id="MobiDB-lite"/>
    </source>
</evidence>
<comment type="function">
    <text evidence="6">Component of the NuA4 histone acetyltransferase complex which is involved in transcriptional activation of selected genes principally by acetylation of nucleosomal histone H4 and H2A. The NuA4 complex is also involved in DNA repair. Involved in gene silencing by neighboring heterochromatin, blockage of the silencing spreading along the chromosome, and required for cell cycle progression through G2/M.</text>
</comment>
<organism evidence="10 11">
    <name type="scientific">Thamnocephalis sphaerospora</name>
    <dbReference type="NCBI Taxonomy" id="78915"/>
    <lineage>
        <taxon>Eukaryota</taxon>
        <taxon>Fungi</taxon>
        <taxon>Fungi incertae sedis</taxon>
        <taxon>Zoopagomycota</taxon>
        <taxon>Zoopagomycotina</taxon>
        <taxon>Zoopagomycetes</taxon>
        <taxon>Zoopagales</taxon>
        <taxon>Sigmoideomycetaceae</taxon>
        <taxon>Thamnocephalis</taxon>
    </lineage>
</organism>
<dbReference type="OrthoDB" id="435275at2759"/>
<dbReference type="PANTHER" id="PTHR14898">
    <property type="entry name" value="ENHANCER OF POLYCOMB"/>
    <property type="match status" value="1"/>
</dbReference>
<keyword evidence="4 7" id="KW-0804">Transcription</keyword>
<evidence type="ECO:0000313" key="11">
    <source>
        <dbReference type="Proteomes" id="UP000271241"/>
    </source>
</evidence>
<keyword evidence="11" id="KW-1185">Reference proteome</keyword>
<sequence>MSKAKSFRSRKVDAKRPLPVYRASEIPDLDEGLSAQRSVPLVETGVEKEEETEHHLQAAISASQTNNSVQPVYIPTPDASRIAPDYDVFYRAQFHRPHTYIRFSSTVEECGGVGYTMDDADKRWLDAWLASPDAEPPAPSDGATAVGANGARRSISPITLLDEDLFENIMDAFEDLSERQVGAENWPYEQVESAVKSLSLRPASQHPQVLAAMSDIPHAVKATFAHWQARRKAQPQGSMSIMPRLRTEERSQKETDPYVCFRRRELKPIRKTRRSDAQSFDKLRQLRAELHQACHLLELVDRREKMRRESLVLEQLCFDQKMTMRDLRKRLGYKDESDGLYHIKKKIKKADIRVTPGGSAKAHQRPLLGLPGQAGHGDELSLRVSAAMAMSSAHDEQFAKRIDEELQQRRVRDIGWRDITEDPFQPFAMPLGEQRFRAFNQRASHQYRRRVGRGGRVFLDRRALRQPMPAFSAPMVHGVHNKGDYSTDAADAVRRLAERMRYDCDGESSWPDPWAAAKFDEWSPGLLSYRAGLLTPADMQQARTRPWLAGQPRPPPRSLASVQEKLQHALTADITASLSPSGAAPLGAGLDEGSAVVAHAAPQTVTMETSPKHAAPTGHPADTSPAVGTPSKHAHFTPGPTLSPSPVSPMSHSPAVKAAPSPVTPKPPLPSPSAVVNANRNMGALMLTTGDALARSIPSAHAPSTPQAVHTSNPFDVVSSSLGGPLGKTPLMCNSPMLTGTPDSPALAAGSVLNSAMLGRKKRSIKLQSVPADAS</sequence>
<dbReference type="GO" id="GO:0035267">
    <property type="term" value="C:NuA4 histone acetyltransferase complex"/>
    <property type="evidence" value="ECO:0007669"/>
    <property type="project" value="InterPro"/>
</dbReference>
<evidence type="ECO:0000256" key="5">
    <source>
        <dbReference type="ARBA" id="ARBA00023242"/>
    </source>
</evidence>
<dbReference type="STRING" id="78915.A0A4P9XXH3"/>
<evidence type="ECO:0000259" key="9">
    <source>
        <dbReference type="Pfam" id="PF10513"/>
    </source>
</evidence>
<dbReference type="GO" id="GO:0006357">
    <property type="term" value="P:regulation of transcription by RNA polymerase II"/>
    <property type="evidence" value="ECO:0007669"/>
    <property type="project" value="InterPro"/>
</dbReference>
<evidence type="ECO:0000256" key="7">
    <source>
        <dbReference type="RuleBase" id="RU361124"/>
    </source>
</evidence>
<keyword evidence="5 7" id="KW-0539">Nucleus</keyword>
<name>A0A4P9XXH3_9FUNG</name>
<comment type="similarity">
    <text evidence="2 7">Belongs to the enhancer of polycomb family.</text>
</comment>
<keyword evidence="3 7" id="KW-0805">Transcription regulation</keyword>
<gene>
    <name evidence="10" type="ORF">THASP1DRAFT_27176</name>
</gene>
<evidence type="ECO:0000256" key="4">
    <source>
        <dbReference type="ARBA" id="ARBA00023163"/>
    </source>
</evidence>
<dbReference type="Pfam" id="PF10513">
    <property type="entry name" value="EPL1"/>
    <property type="match status" value="1"/>
</dbReference>
<reference evidence="11" key="1">
    <citation type="journal article" date="2018" name="Nat. Microbiol.">
        <title>Leveraging single-cell genomics to expand the fungal tree of life.</title>
        <authorList>
            <person name="Ahrendt S.R."/>
            <person name="Quandt C.A."/>
            <person name="Ciobanu D."/>
            <person name="Clum A."/>
            <person name="Salamov A."/>
            <person name="Andreopoulos B."/>
            <person name="Cheng J.F."/>
            <person name="Woyke T."/>
            <person name="Pelin A."/>
            <person name="Henrissat B."/>
            <person name="Reynolds N.K."/>
            <person name="Benny G.L."/>
            <person name="Smith M.E."/>
            <person name="James T.Y."/>
            <person name="Grigoriev I.V."/>
        </authorList>
    </citation>
    <scope>NUCLEOTIDE SEQUENCE [LARGE SCALE GENOMIC DNA]</scope>
    <source>
        <strain evidence="11">RSA 1356</strain>
    </source>
</reference>
<dbReference type="EMBL" id="KZ992428">
    <property type="protein sequence ID" value="RKP11076.1"/>
    <property type="molecule type" value="Genomic_DNA"/>
</dbReference>
<evidence type="ECO:0000313" key="10">
    <source>
        <dbReference type="EMBL" id="RKP11076.1"/>
    </source>
</evidence>
<proteinExistence type="inferred from homology"/>
<feature type="compositionally biased region" description="Pro residues" evidence="8">
    <location>
        <begin position="662"/>
        <end position="671"/>
    </location>
</feature>
<feature type="domain" description="Enhancer of polycomb-like N-terminal" evidence="9">
    <location>
        <begin position="8"/>
        <end position="174"/>
    </location>
</feature>
<dbReference type="GO" id="GO:0005634">
    <property type="term" value="C:nucleus"/>
    <property type="evidence" value="ECO:0007669"/>
    <property type="project" value="UniProtKB-SubCell"/>
</dbReference>
<evidence type="ECO:0000256" key="3">
    <source>
        <dbReference type="ARBA" id="ARBA00023015"/>
    </source>
</evidence>